<evidence type="ECO:0000313" key="2">
    <source>
        <dbReference type="Proteomes" id="UP000245383"/>
    </source>
</evidence>
<dbReference type="Proteomes" id="UP000245383">
    <property type="component" value="Unassembled WGS sequence"/>
</dbReference>
<dbReference type="EMBL" id="MBFR01000207">
    <property type="protein sequence ID" value="PVU91333.1"/>
    <property type="molecule type" value="Genomic_DNA"/>
</dbReference>
<evidence type="ECO:0000313" key="1">
    <source>
        <dbReference type="EMBL" id="PVU91333.1"/>
    </source>
</evidence>
<gene>
    <name evidence="1" type="ORF">BB561_004446</name>
</gene>
<protein>
    <submittedName>
        <fullName evidence="1">Uncharacterized protein</fullName>
    </submittedName>
</protein>
<dbReference type="AlphaFoldDB" id="A0A2T9YG79"/>
<keyword evidence="2" id="KW-1185">Reference proteome</keyword>
<name>A0A2T9YG79_9FUNG</name>
<comment type="caution">
    <text evidence="1">The sequence shown here is derived from an EMBL/GenBank/DDBJ whole genome shotgun (WGS) entry which is preliminary data.</text>
</comment>
<sequence>MVGALAQQKRENMQIIAITTAPKTLPRRNVVSLVLKQLNQVSNSFQKSKQVNTVLNLQSETGADCLENLTPASDFGSG</sequence>
<accession>A0A2T9YG79</accession>
<reference evidence="1 2" key="1">
    <citation type="journal article" date="2018" name="MBio">
        <title>Comparative Genomics Reveals the Core Gene Toolbox for the Fungus-Insect Symbiosis.</title>
        <authorList>
            <person name="Wang Y."/>
            <person name="Stata M."/>
            <person name="Wang W."/>
            <person name="Stajich J.E."/>
            <person name="White M.M."/>
            <person name="Moncalvo J.M."/>
        </authorList>
    </citation>
    <scope>NUCLEOTIDE SEQUENCE [LARGE SCALE GENOMIC DNA]</scope>
    <source>
        <strain evidence="1 2">SWE-8-4</strain>
    </source>
</reference>
<organism evidence="1 2">
    <name type="scientific">Smittium simulii</name>
    <dbReference type="NCBI Taxonomy" id="133385"/>
    <lineage>
        <taxon>Eukaryota</taxon>
        <taxon>Fungi</taxon>
        <taxon>Fungi incertae sedis</taxon>
        <taxon>Zoopagomycota</taxon>
        <taxon>Kickxellomycotina</taxon>
        <taxon>Harpellomycetes</taxon>
        <taxon>Harpellales</taxon>
        <taxon>Legeriomycetaceae</taxon>
        <taxon>Smittium</taxon>
    </lineage>
</organism>
<proteinExistence type="predicted"/>